<evidence type="ECO:0000256" key="1">
    <source>
        <dbReference type="SAM" id="MobiDB-lite"/>
    </source>
</evidence>
<evidence type="ECO:0000313" key="2">
    <source>
        <dbReference type="EMBL" id="MDN7243408.1"/>
    </source>
</evidence>
<organism evidence="2 3">
    <name type="scientific">Planococcus shixiaomingii</name>
    <dbReference type="NCBI Taxonomy" id="3058393"/>
    <lineage>
        <taxon>Bacteria</taxon>
        <taxon>Bacillati</taxon>
        <taxon>Bacillota</taxon>
        <taxon>Bacilli</taxon>
        <taxon>Bacillales</taxon>
        <taxon>Caryophanaceae</taxon>
        <taxon>Planococcus</taxon>
    </lineage>
</organism>
<feature type="region of interest" description="Disordered" evidence="1">
    <location>
        <begin position="44"/>
        <end position="64"/>
    </location>
</feature>
<accession>A0ABT8N697</accession>
<evidence type="ECO:0000313" key="3">
    <source>
        <dbReference type="Proteomes" id="UP001172055"/>
    </source>
</evidence>
<proteinExistence type="predicted"/>
<dbReference type="Pfam" id="PF19754">
    <property type="entry name" value="DUF6241"/>
    <property type="match status" value="1"/>
</dbReference>
<keyword evidence="3" id="KW-1185">Reference proteome</keyword>
<gene>
    <name evidence="2" type="ORF">QWY14_16585</name>
</gene>
<dbReference type="Proteomes" id="UP001172055">
    <property type="component" value="Unassembled WGS sequence"/>
</dbReference>
<name>A0ABT8N697_9BACL</name>
<protein>
    <submittedName>
        <fullName evidence="2">DUF6241 domain-containing protein</fullName>
    </submittedName>
</protein>
<dbReference type="InterPro" id="IPR046208">
    <property type="entry name" value="DUF6241"/>
</dbReference>
<feature type="compositionally biased region" description="Basic and acidic residues" evidence="1">
    <location>
        <begin position="48"/>
        <end position="63"/>
    </location>
</feature>
<reference evidence="2 3" key="1">
    <citation type="submission" date="2023-06" db="EMBL/GenBank/DDBJ databases">
        <title>Novel species in genus Planococcus.</title>
        <authorList>
            <person name="Ning S."/>
        </authorList>
    </citation>
    <scope>NUCLEOTIDE SEQUENCE [LARGE SCALE GENOMIC DNA]</scope>
    <source>
        <strain evidence="2 3">N028</strain>
    </source>
</reference>
<dbReference type="EMBL" id="JAUJWV010000004">
    <property type="protein sequence ID" value="MDN7243408.1"/>
    <property type="molecule type" value="Genomic_DNA"/>
</dbReference>
<dbReference type="RefSeq" id="WP_301724871.1">
    <property type="nucleotide sequence ID" value="NZ_JAUJWV010000004.1"/>
</dbReference>
<sequence length="172" mass="19557">MKNTLLASGLILGLIALIGGGGYYYIQQSFEKSEGITSIAEDLSEQQEEPKIEELSEEPKVSSEVEMEEAQVQEYFHHMTHQKVEADKKWGAVKMTPENIESLLVIVKANQEKYEHGEYYRAILEEWQAGNFENAVSVHNFVWQLKGGTVGRATGILDEAEERAFIEERFKD</sequence>
<comment type="caution">
    <text evidence="2">The sequence shown here is derived from an EMBL/GenBank/DDBJ whole genome shotgun (WGS) entry which is preliminary data.</text>
</comment>